<evidence type="ECO:0000313" key="3">
    <source>
        <dbReference type="Proteomes" id="UP000233469"/>
    </source>
</evidence>
<keyword evidence="1" id="KW-0175">Coiled coil</keyword>
<evidence type="ECO:0000313" key="2">
    <source>
        <dbReference type="EMBL" id="PKK69517.1"/>
    </source>
</evidence>
<reference evidence="2 3" key="1">
    <citation type="submission" date="2016-04" db="EMBL/GenBank/DDBJ databases">
        <title>Genome analyses suggest a sexual origin of heterokaryosis in a supposedly ancient asexual fungus.</title>
        <authorList>
            <person name="Ropars J."/>
            <person name="Sedzielewska K."/>
            <person name="Noel J."/>
            <person name="Charron P."/>
            <person name="Farinelli L."/>
            <person name="Marton T."/>
            <person name="Kruger M."/>
            <person name="Pelin A."/>
            <person name="Brachmann A."/>
            <person name="Corradi N."/>
        </authorList>
    </citation>
    <scope>NUCLEOTIDE SEQUENCE [LARGE SCALE GENOMIC DNA]</scope>
    <source>
        <strain evidence="2 3">C2</strain>
    </source>
</reference>
<evidence type="ECO:0000256" key="1">
    <source>
        <dbReference type="SAM" id="Coils"/>
    </source>
</evidence>
<name>A0A2N1N6J7_9GLOM</name>
<feature type="coiled-coil region" evidence="1">
    <location>
        <begin position="80"/>
        <end position="107"/>
    </location>
</feature>
<sequence>MLQKTVHKVFPNRFFHQSQTKKEKTLVRSLKRKSNELEKIYSNKENPIIRGIKLNENGKNISPESTQALMVMHEEDKSALYNANRNIKRLKAKIAKFENEKSNLDDETIRNQKSERIKTSVNDILDEKKIESTILIDMEQYLSLVLSYPCSHCCNTDFQNKSYHVSCVGFNITIDMDCQLCGTIDSHSNQSKGISFSHLVARAALASGNNHHAMQNALAVMGITTQSCRSSYDRYKSQMFPTIISKAKESAKQALNAAIAHANTKEKKSFTIGFDCSWSHSRNAGQASGEFIYLDNLEGYESKVVVAFHVVEKSRITTRKGKDGAPDEKIVIREVKKQYARYHNFEQHIMRYYNGCVFAAGLKKKNNEPDTPTNKELRHIQVEGLIQHLLNNHELCWKEVCWHKENVELQLQSPTLQSFTTKEIEGFRQMLLTIFKLPIQQSLVTQYRMTYNEAFNRKILRFLDKRIDFWASYTARHALAVVDNNESLDCMMSTVRKASQSRDFSSHDQHNVSKFVGRRQSQLCHNRNVIDKRNQKRSANYANERQELQGFDFSQELIPYKCQAEERIRANAFYPSFANLILDFDVIIKCQGCSAFRKKTVAGLCSLCSFYVLIGWWERLLNKNYIPVGEQHSFNLKEIILLAAKQVFGYNQL</sequence>
<dbReference type="Proteomes" id="UP000233469">
    <property type="component" value="Unassembled WGS sequence"/>
</dbReference>
<protein>
    <submittedName>
        <fullName evidence="2">Uncharacterized protein</fullName>
    </submittedName>
</protein>
<dbReference type="VEuPathDB" id="FungiDB:RhiirA1_399965"/>
<dbReference type="EMBL" id="LLXL01000715">
    <property type="protein sequence ID" value="PKK69517.1"/>
    <property type="molecule type" value="Genomic_DNA"/>
</dbReference>
<proteinExistence type="predicted"/>
<dbReference type="VEuPathDB" id="FungiDB:RhiirA1_479941"/>
<accession>A0A2N1N6J7</accession>
<dbReference type="AlphaFoldDB" id="A0A2N1N6J7"/>
<organism evidence="2 3">
    <name type="scientific">Rhizophagus irregularis</name>
    <dbReference type="NCBI Taxonomy" id="588596"/>
    <lineage>
        <taxon>Eukaryota</taxon>
        <taxon>Fungi</taxon>
        <taxon>Fungi incertae sedis</taxon>
        <taxon>Mucoromycota</taxon>
        <taxon>Glomeromycotina</taxon>
        <taxon>Glomeromycetes</taxon>
        <taxon>Glomerales</taxon>
        <taxon>Glomeraceae</taxon>
        <taxon>Rhizophagus</taxon>
    </lineage>
</organism>
<gene>
    <name evidence="2" type="ORF">RhiirC2_712593</name>
</gene>
<dbReference type="VEuPathDB" id="FungiDB:RhiirFUN_010526"/>
<dbReference type="VEuPathDB" id="FungiDB:RhiirA1_404585"/>
<comment type="caution">
    <text evidence="2">The sequence shown here is derived from an EMBL/GenBank/DDBJ whole genome shotgun (WGS) entry which is preliminary data.</text>
</comment>
<reference evidence="2 3" key="2">
    <citation type="submission" date="2017-10" db="EMBL/GenBank/DDBJ databases">
        <title>Extensive intraspecific genome diversity in a model arbuscular mycorrhizal fungus.</title>
        <authorList>
            <person name="Chen E.C.H."/>
            <person name="Morin E."/>
            <person name="Baudet D."/>
            <person name="Noel J."/>
            <person name="Ndikumana S."/>
            <person name="Charron P."/>
            <person name="St-Onge C."/>
            <person name="Giorgi J."/>
            <person name="Grigoriev I.V."/>
            <person name="Roux C."/>
            <person name="Martin F.M."/>
            <person name="Corradi N."/>
        </authorList>
    </citation>
    <scope>NUCLEOTIDE SEQUENCE [LARGE SCALE GENOMIC DNA]</scope>
    <source>
        <strain evidence="2 3">C2</strain>
    </source>
</reference>
<dbReference type="VEuPathDB" id="FungiDB:FUN_024271"/>